<dbReference type="InterPro" id="IPR002056">
    <property type="entry name" value="MAS20"/>
</dbReference>
<comment type="subcellular location">
    <subcellularLocation>
        <location evidence="1">Mitochondrion outer membrane</location>
        <topology evidence="1">Single-pass membrane protein</topology>
    </subcellularLocation>
</comment>
<reference evidence="11" key="1">
    <citation type="submission" date="2007-07" db="EMBL/GenBank/DDBJ databases">
        <title>PCAP assembly of the Caenorhabditis remanei genome.</title>
        <authorList>
            <consortium name="The Caenorhabditis remanei Sequencing Consortium"/>
            <person name="Wilson R.K."/>
        </authorList>
    </citation>
    <scope>NUCLEOTIDE SEQUENCE [LARGE SCALE GENOMIC DNA]</scope>
    <source>
        <strain evidence="11">PB4641</strain>
    </source>
</reference>
<dbReference type="RefSeq" id="XP_003093329.2">
    <property type="nucleotide sequence ID" value="XM_003093281.2"/>
</dbReference>
<dbReference type="SUPFAM" id="SSF47157">
    <property type="entry name" value="Mitochondrial import receptor subunit Tom20"/>
    <property type="match status" value="1"/>
</dbReference>
<evidence type="ECO:0000256" key="7">
    <source>
        <dbReference type="ARBA" id="ARBA00022989"/>
    </source>
</evidence>
<evidence type="ECO:0000256" key="9">
    <source>
        <dbReference type="ARBA" id="ARBA00023136"/>
    </source>
</evidence>
<dbReference type="GO" id="GO:0030150">
    <property type="term" value="P:protein import into mitochondrial matrix"/>
    <property type="evidence" value="ECO:0007669"/>
    <property type="project" value="TreeGrafter"/>
</dbReference>
<dbReference type="EMBL" id="DS268617">
    <property type="protein sequence ID" value="EFO94292.1"/>
    <property type="molecule type" value="Genomic_DNA"/>
</dbReference>
<proteinExistence type="inferred from homology"/>
<dbReference type="eggNOG" id="KOG4056">
    <property type="taxonomic scope" value="Eukaryota"/>
</dbReference>
<evidence type="ECO:0000256" key="1">
    <source>
        <dbReference type="ARBA" id="ARBA00004572"/>
    </source>
</evidence>
<dbReference type="GO" id="GO:0016031">
    <property type="term" value="P:tRNA import into mitochondrion"/>
    <property type="evidence" value="ECO:0007669"/>
    <property type="project" value="TreeGrafter"/>
</dbReference>
<dbReference type="GO" id="GO:0005742">
    <property type="term" value="C:mitochondrial outer membrane translocase complex"/>
    <property type="evidence" value="ECO:0007669"/>
    <property type="project" value="InterPro"/>
</dbReference>
<keyword evidence="6" id="KW-0653">Protein transport</keyword>
<dbReference type="GeneID" id="9822641"/>
<dbReference type="Gene3D" id="1.20.960.10">
    <property type="entry name" value="Mitochondrial outer membrane translocase complex, subunit Tom20 domain"/>
    <property type="match status" value="1"/>
</dbReference>
<comment type="similarity">
    <text evidence="2">Belongs to the Tom20 family.</text>
</comment>
<dbReference type="GO" id="GO:0030943">
    <property type="term" value="F:mitochondrion targeting sequence binding"/>
    <property type="evidence" value="ECO:0007669"/>
    <property type="project" value="TreeGrafter"/>
</dbReference>
<dbReference type="OrthoDB" id="2154253at2759"/>
<dbReference type="InterPro" id="IPR023392">
    <property type="entry name" value="Tom20_dom_sf"/>
</dbReference>
<evidence type="ECO:0000256" key="8">
    <source>
        <dbReference type="ARBA" id="ARBA00023128"/>
    </source>
</evidence>
<dbReference type="PANTHER" id="PTHR12430:SF0">
    <property type="entry name" value="TRANSLOCASE OF OUTER MITOCHONDRIAL MEMBRANE 20"/>
    <property type="match status" value="1"/>
</dbReference>
<keyword evidence="7 10" id="KW-1133">Transmembrane helix</keyword>
<protein>
    <submittedName>
        <fullName evidence="11">Uncharacterized protein</fullName>
    </submittedName>
</protein>
<dbReference type="CTD" id="9822641"/>
<keyword evidence="3" id="KW-0813">Transport</keyword>
<keyword evidence="8" id="KW-0496">Mitochondrion</keyword>
<dbReference type="OMA" id="FACIQKY"/>
<dbReference type="GO" id="GO:0006886">
    <property type="term" value="P:intracellular protein transport"/>
    <property type="evidence" value="ECO:0007669"/>
    <property type="project" value="InterPro"/>
</dbReference>
<keyword evidence="12" id="KW-1185">Reference proteome</keyword>
<dbReference type="Pfam" id="PF02064">
    <property type="entry name" value="MAS20"/>
    <property type="match status" value="1"/>
</dbReference>
<dbReference type="InParanoid" id="E3NE39"/>
<keyword evidence="5" id="KW-1000">Mitochondrion outer membrane</keyword>
<keyword evidence="9 10" id="KW-0472">Membrane</keyword>
<sequence length="182" mass="19484">MHRPFRCPIIVTAAVVGGAALAAIIYYYWSRPKKCSASDCCGTTDAPGAPGAGATPSVSLPAPGEPKAVVESQRAGAGKETGLMFNIEDEQVRKVCEKLFTEQMDLGEAYMDDEETSELGAIHMSNAIALTGETAQLLKVLRGSISPASLARIQKYLPTADLRVQQMLQDELAIETIEQHFA</sequence>
<keyword evidence="4 10" id="KW-0812">Transmembrane</keyword>
<name>E3NE39_CAERE</name>
<evidence type="ECO:0000256" key="3">
    <source>
        <dbReference type="ARBA" id="ARBA00022448"/>
    </source>
</evidence>
<evidence type="ECO:0000256" key="5">
    <source>
        <dbReference type="ARBA" id="ARBA00022787"/>
    </source>
</evidence>
<evidence type="ECO:0000313" key="11">
    <source>
        <dbReference type="EMBL" id="EFO94292.1"/>
    </source>
</evidence>
<evidence type="ECO:0000256" key="6">
    <source>
        <dbReference type="ARBA" id="ARBA00022927"/>
    </source>
</evidence>
<dbReference type="Proteomes" id="UP000008281">
    <property type="component" value="Unassembled WGS sequence"/>
</dbReference>
<dbReference type="KEGG" id="crq:GCK72_003312"/>
<dbReference type="PANTHER" id="PTHR12430">
    <property type="entry name" value="MITOCHONDRIAL IMPORT RECEPTOR SUBUNIT TOM20"/>
    <property type="match status" value="1"/>
</dbReference>
<organism evidence="12">
    <name type="scientific">Caenorhabditis remanei</name>
    <name type="common">Caenorhabditis vulgaris</name>
    <dbReference type="NCBI Taxonomy" id="31234"/>
    <lineage>
        <taxon>Eukaryota</taxon>
        <taxon>Metazoa</taxon>
        <taxon>Ecdysozoa</taxon>
        <taxon>Nematoda</taxon>
        <taxon>Chromadorea</taxon>
        <taxon>Rhabditida</taxon>
        <taxon>Rhabditina</taxon>
        <taxon>Rhabditomorpha</taxon>
        <taxon>Rhabditoidea</taxon>
        <taxon>Rhabditidae</taxon>
        <taxon>Peloderinae</taxon>
        <taxon>Caenorhabditis</taxon>
    </lineage>
</organism>
<dbReference type="GO" id="GO:0008320">
    <property type="term" value="F:protein transmembrane transporter activity"/>
    <property type="evidence" value="ECO:0007669"/>
    <property type="project" value="TreeGrafter"/>
</dbReference>
<accession>E3NE39</accession>
<evidence type="ECO:0000256" key="4">
    <source>
        <dbReference type="ARBA" id="ARBA00022692"/>
    </source>
</evidence>
<dbReference type="HOGENOM" id="CLU_1596014_0_0_1"/>
<dbReference type="STRING" id="31234.E3NE39"/>
<evidence type="ECO:0000256" key="2">
    <source>
        <dbReference type="ARBA" id="ARBA00005792"/>
    </source>
</evidence>
<gene>
    <name evidence="11" type="ORF">CRE_03449</name>
</gene>
<feature type="transmembrane region" description="Helical" evidence="10">
    <location>
        <begin position="7"/>
        <end position="29"/>
    </location>
</feature>
<dbReference type="AlphaFoldDB" id="E3NE39"/>
<evidence type="ECO:0000313" key="12">
    <source>
        <dbReference type="Proteomes" id="UP000008281"/>
    </source>
</evidence>
<dbReference type="GO" id="GO:0006605">
    <property type="term" value="P:protein targeting"/>
    <property type="evidence" value="ECO:0007669"/>
    <property type="project" value="InterPro"/>
</dbReference>
<evidence type="ECO:0000256" key="10">
    <source>
        <dbReference type="SAM" id="Phobius"/>
    </source>
</evidence>